<comment type="similarity">
    <text evidence="1">Belongs to the RutC family.</text>
</comment>
<keyword evidence="3" id="KW-1185">Reference proteome</keyword>
<evidence type="ECO:0000256" key="1">
    <source>
        <dbReference type="ARBA" id="ARBA00010552"/>
    </source>
</evidence>
<dbReference type="InterPro" id="IPR006175">
    <property type="entry name" value="YjgF/YER057c/UK114"/>
</dbReference>
<dbReference type="SUPFAM" id="SSF55298">
    <property type="entry name" value="YjgF-like"/>
    <property type="match status" value="1"/>
</dbReference>
<proteinExistence type="inferred from homology"/>
<dbReference type="Pfam" id="PF01042">
    <property type="entry name" value="Ribonuc_L-PSP"/>
    <property type="match status" value="1"/>
</dbReference>
<dbReference type="OrthoDB" id="8684161at2"/>
<comment type="caution">
    <text evidence="2">The sequence shown here is derived from an EMBL/GenBank/DDBJ whole genome shotgun (WGS) entry which is preliminary data.</text>
</comment>
<evidence type="ECO:0000313" key="3">
    <source>
        <dbReference type="Proteomes" id="UP000267128"/>
    </source>
</evidence>
<dbReference type="PANTHER" id="PTHR11803:SF58">
    <property type="entry name" value="PROTEIN HMF1-RELATED"/>
    <property type="match status" value="1"/>
</dbReference>
<dbReference type="GO" id="GO:0019239">
    <property type="term" value="F:deaminase activity"/>
    <property type="evidence" value="ECO:0007669"/>
    <property type="project" value="TreeGrafter"/>
</dbReference>
<dbReference type="Proteomes" id="UP000267128">
    <property type="component" value="Unassembled WGS sequence"/>
</dbReference>
<dbReference type="CDD" id="cd00448">
    <property type="entry name" value="YjgF_YER057c_UK114_family"/>
    <property type="match status" value="1"/>
</dbReference>
<dbReference type="Gene3D" id="3.30.1330.40">
    <property type="entry name" value="RutC-like"/>
    <property type="match status" value="1"/>
</dbReference>
<dbReference type="EMBL" id="RJSE01000007">
    <property type="protein sequence ID" value="RNL62493.1"/>
    <property type="molecule type" value="Genomic_DNA"/>
</dbReference>
<reference evidence="2 3" key="1">
    <citation type="submission" date="2018-11" db="EMBL/GenBank/DDBJ databases">
        <authorList>
            <person name="Li F."/>
        </authorList>
    </citation>
    <scope>NUCLEOTIDE SEQUENCE [LARGE SCALE GENOMIC DNA]</scope>
    <source>
        <strain evidence="2 3">Gsoil 097</strain>
    </source>
</reference>
<organism evidence="2 3">
    <name type="scientific">Nocardioides marmoriginsengisoli</name>
    <dbReference type="NCBI Taxonomy" id="661483"/>
    <lineage>
        <taxon>Bacteria</taxon>
        <taxon>Bacillati</taxon>
        <taxon>Actinomycetota</taxon>
        <taxon>Actinomycetes</taxon>
        <taxon>Propionibacteriales</taxon>
        <taxon>Nocardioidaceae</taxon>
        <taxon>Nocardioides</taxon>
    </lineage>
</organism>
<dbReference type="InterPro" id="IPR035959">
    <property type="entry name" value="RutC-like_sf"/>
</dbReference>
<dbReference type="RefSeq" id="WP_123227789.1">
    <property type="nucleotide sequence ID" value="NZ_RJSE01000007.1"/>
</dbReference>
<dbReference type="FunFam" id="3.30.1330.40:FF:000001">
    <property type="entry name" value="L-PSP family endoribonuclease"/>
    <property type="match status" value="1"/>
</dbReference>
<dbReference type="PANTHER" id="PTHR11803">
    <property type="entry name" value="2-IMINOBUTANOATE/2-IMINOPROPANOATE DEAMINASE RIDA"/>
    <property type="match status" value="1"/>
</dbReference>
<dbReference type="GO" id="GO:0005829">
    <property type="term" value="C:cytosol"/>
    <property type="evidence" value="ECO:0007669"/>
    <property type="project" value="TreeGrafter"/>
</dbReference>
<name>A0A3N0CHL2_9ACTN</name>
<accession>A0A3N0CHL2</accession>
<sequence>MSLPLRPAVAAGEWVAISGQVGVADGVLVEGGVAAEAKQALANLVAVLEAHGLTTADVVKTNVFLVTMDDFAAMNAEYAQVFTADFPARSAVAVHQLPIGAVFEIEAWAYRGSSS</sequence>
<protein>
    <submittedName>
        <fullName evidence="2">RidA family protein</fullName>
    </submittedName>
</protein>
<gene>
    <name evidence="2" type="ORF">EFK50_12030</name>
</gene>
<evidence type="ECO:0000313" key="2">
    <source>
        <dbReference type="EMBL" id="RNL62493.1"/>
    </source>
</evidence>
<dbReference type="AlphaFoldDB" id="A0A3N0CHL2"/>